<gene>
    <name evidence="3" type="ORF">BDV96DRAFT_283946</name>
</gene>
<protein>
    <submittedName>
        <fullName evidence="3">Heterokaryon incompatibility protein-domain-containing protein</fullName>
    </submittedName>
</protein>
<dbReference type="Pfam" id="PF06985">
    <property type="entry name" value="HET"/>
    <property type="match status" value="1"/>
</dbReference>
<keyword evidence="1" id="KW-1133">Transmembrane helix</keyword>
<dbReference type="PANTHER" id="PTHR24148:SF73">
    <property type="entry name" value="HET DOMAIN PROTEIN (AFU_ORTHOLOGUE AFUA_8G01020)"/>
    <property type="match status" value="1"/>
</dbReference>
<dbReference type="OrthoDB" id="3742224at2759"/>
<organism evidence="3 4">
    <name type="scientific">Lophiotrema nucula</name>
    <dbReference type="NCBI Taxonomy" id="690887"/>
    <lineage>
        <taxon>Eukaryota</taxon>
        <taxon>Fungi</taxon>
        <taxon>Dikarya</taxon>
        <taxon>Ascomycota</taxon>
        <taxon>Pezizomycotina</taxon>
        <taxon>Dothideomycetes</taxon>
        <taxon>Pleosporomycetidae</taxon>
        <taxon>Pleosporales</taxon>
        <taxon>Lophiotremataceae</taxon>
        <taxon>Lophiotrema</taxon>
    </lineage>
</organism>
<feature type="transmembrane region" description="Helical" evidence="1">
    <location>
        <begin position="619"/>
        <end position="639"/>
    </location>
</feature>
<reference evidence="3" key="1">
    <citation type="journal article" date="2020" name="Stud. Mycol.">
        <title>101 Dothideomycetes genomes: a test case for predicting lifestyles and emergence of pathogens.</title>
        <authorList>
            <person name="Haridas S."/>
            <person name="Albert R."/>
            <person name="Binder M."/>
            <person name="Bloem J."/>
            <person name="Labutti K."/>
            <person name="Salamov A."/>
            <person name="Andreopoulos B."/>
            <person name="Baker S."/>
            <person name="Barry K."/>
            <person name="Bills G."/>
            <person name="Bluhm B."/>
            <person name="Cannon C."/>
            <person name="Castanera R."/>
            <person name="Culley D."/>
            <person name="Daum C."/>
            <person name="Ezra D."/>
            <person name="Gonzalez J."/>
            <person name="Henrissat B."/>
            <person name="Kuo A."/>
            <person name="Liang C."/>
            <person name="Lipzen A."/>
            <person name="Lutzoni F."/>
            <person name="Magnuson J."/>
            <person name="Mondo S."/>
            <person name="Nolan M."/>
            <person name="Ohm R."/>
            <person name="Pangilinan J."/>
            <person name="Park H.-J."/>
            <person name="Ramirez L."/>
            <person name="Alfaro M."/>
            <person name="Sun H."/>
            <person name="Tritt A."/>
            <person name="Yoshinaga Y."/>
            <person name="Zwiers L.-H."/>
            <person name="Turgeon B."/>
            <person name="Goodwin S."/>
            <person name="Spatafora J."/>
            <person name="Crous P."/>
            <person name="Grigoriev I."/>
        </authorList>
    </citation>
    <scope>NUCLEOTIDE SEQUENCE</scope>
    <source>
        <strain evidence="3">CBS 627.86</strain>
    </source>
</reference>
<name>A0A6A5YM44_9PLEO</name>
<sequence length="752" mass="85177">MVNECQSSPYDSVHIKPDSRCIRLLRVHPPVSNQAEEDPIQCDLFVADLAAEPAFTALSYVWGAFAPEPHKVHYEKFAIPVSSNGYSALLHLRRKLGEFTVWMDAVCINQQDDRDKEQQIPLMGDIYAGASTVYVWLGEDSPSTKHAIGWLSTTGFVDYCFRDGNVDGQLFAKPRVWAAVCSYHRRRWSLKKSYAALRTTTRAVFTGQILYWVIPFSRKLRLKRRVGFATTDQIEDFLRCEWVERIWTFQEIMLANNPVIVRGDHHISWSRFIVSVIFHSTVYGPTYSENLVLHHWVDLILDRVYVQDALSDPTNTCTDDTEHQRLVHYCDFIWTVVGNLKMLRVWYMSTVVAIPIVCATGLFLDIALWKNGTALVVLVWGILIPASVFILFAAIKVLVPNPPLKLRSNPSAERRLNTKPVVPNSILETLRIRKATNPKDMSFGLHSVLRQTSEKLLPTVDYKTATGTIYTRLALYLMEESESLHLLSLAAQAHLSDAPSWVPDFSQNLDPVNDRGNLPATQPEWRLDEDDPESLIVQGAIVDTILSKWIIMSTASTYHESEWAEHTANIRTIQQLIKGCWSALGYITVANVFLLSSSFDYRDLGAYLFFLWRTRHKNPSTVLSLLLSSAWFFTPSHFLGWTRYSQVLKVHIEFCNFVCSRYALVQLEKKLAILPHPVEMGDGIAIISGVPELLVVRRSGDSVRLVSRTTTGVMDSTQDANKVTQGGTTELLGLSYIKAKTKGAQFEDMTII</sequence>
<keyword evidence="4" id="KW-1185">Reference proteome</keyword>
<feature type="domain" description="Heterokaryon incompatibility" evidence="2">
    <location>
        <begin position="55"/>
        <end position="251"/>
    </location>
</feature>
<evidence type="ECO:0000313" key="3">
    <source>
        <dbReference type="EMBL" id="KAF2108152.1"/>
    </source>
</evidence>
<proteinExistence type="predicted"/>
<keyword evidence="1" id="KW-0812">Transmembrane</keyword>
<keyword evidence="1" id="KW-0472">Membrane</keyword>
<evidence type="ECO:0000256" key="1">
    <source>
        <dbReference type="SAM" id="Phobius"/>
    </source>
</evidence>
<dbReference type="Proteomes" id="UP000799770">
    <property type="component" value="Unassembled WGS sequence"/>
</dbReference>
<evidence type="ECO:0000313" key="4">
    <source>
        <dbReference type="Proteomes" id="UP000799770"/>
    </source>
</evidence>
<feature type="transmembrane region" description="Helical" evidence="1">
    <location>
        <begin position="580"/>
        <end position="599"/>
    </location>
</feature>
<feature type="transmembrane region" description="Helical" evidence="1">
    <location>
        <begin position="345"/>
        <end position="369"/>
    </location>
</feature>
<accession>A0A6A5YM44</accession>
<dbReference type="EMBL" id="ML977349">
    <property type="protein sequence ID" value="KAF2108152.1"/>
    <property type="molecule type" value="Genomic_DNA"/>
</dbReference>
<feature type="transmembrane region" description="Helical" evidence="1">
    <location>
        <begin position="195"/>
        <end position="214"/>
    </location>
</feature>
<dbReference type="InterPro" id="IPR052895">
    <property type="entry name" value="HetReg/Transcr_Mod"/>
</dbReference>
<evidence type="ECO:0000259" key="2">
    <source>
        <dbReference type="Pfam" id="PF06985"/>
    </source>
</evidence>
<dbReference type="InterPro" id="IPR010730">
    <property type="entry name" value="HET"/>
</dbReference>
<feature type="transmembrane region" description="Helical" evidence="1">
    <location>
        <begin position="375"/>
        <end position="399"/>
    </location>
</feature>
<dbReference type="PANTHER" id="PTHR24148">
    <property type="entry name" value="ANKYRIN REPEAT DOMAIN-CONTAINING PROTEIN 39 HOMOLOG-RELATED"/>
    <property type="match status" value="1"/>
</dbReference>
<dbReference type="AlphaFoldDB" id="A0A6A5YM44"/>